<dbReference type="EMBL" id="QREG01000003">
    <property type="protein sequence ID" value="REE01787.1"/>
    <property type="molecule type" value="Genomic_DNA"/>
</dbReference>
<accession>A0A3D9L6K2</accession>
<evidence type="ECO:0000313" key="2">
    <source>
        <dbReference type="Proteomes" id="UP000256779"/>
    </source>
</evidence>
<dbReference type="Proteomes" id="UP000256779">
    <property type="component" value="Unassembled WGS sequence"/>
</dbReference>
<protein>
    <submittedName>
        <fullName evidence="1">Uncharacterized protein</fullName>
    </submittedName>
</protein>
<keyword evidence="2" id="KW-1185">Reference proteome</keyword>
<gene>
    <name evidence="1" type="ORF">C7460_103305</name>
</gene>
<comment type="caution">
    <text evidence="1">The sequence shown here is derived from an EMBL/GenBank/DDBJ whole genome shotgun (WGS) entry which is preliminary data.</text>
</comment>
<proteinExistence type="predicted"/>
<dbReference type="AlphaFoldDB" id="A0A3D9L6K2"/>
<reference evidence="1 2" key="1">
    <citation type="submission" date="2018-07" db="EMBL/GenBank/DDBJ databases">
        <title>Genomic Encyclopedia of Type Strains, Phase IV (KMG-IV): sequencing the most valuable type-strain genomes for metagenomic binning, comparative biology and taxonomic classification.</title>
        <authorList>
            <person name="Goeker M."/>
        </authorList>
    </citation>
    <scope>NUCLEOTIDE SEQUENCE [LARGE SCALE GENOMIC DNA]</scope>
    <source>
        <strain evidence="1 2">DSM 4134</strain>
    </source>
</reference>
<organism evidence="1 2">
    <name type="scientific">Marinoscillum furvescens DSM 4134</name>
    <dbReference type="NCBI Taxonomy" id="1122208"/>
    <lineage>
        <taxon>Bacteria</taxon>
        <taxon>Pseudomonadati</taxon>
        <taxon>Bacteroidota</taxon>
        <taxon>Cytophagia</taxon>
        <taxon>Cytophagales</taxon>
        <taxon>Reichenbachiellaceae</taxon>
        <taxon>Marinoscillum</taxon>
    </lineage>
</organism>
<evidence type="ECO:0000313" key="1">
    <source>
        <dbReference type="EMBL" id="REE01787.1"/>
    </source>
</evidence>
<sequence length="149" mass="17295">MLQPLVEQSLTDINFIDRYREISDEFSIKDESYNYEKSDVVNILNELGVVVNLYEGDQYFADFETIDDYQFRFGLTIKFNIVEFDLTVKNESLSIKSGGSWGLLVQLMTDWRENVKKPGFGNHEQLKSLLTMAVILYEDIKKELLSSQA</sequence>
<name>A0A3D9L6K2_MARFU</name>